<sequence length="207" mass="22934">MPPRERFVREAARLFAERGYAATSVGDIQQACGLTRGSGALYKHFSSKRALLGEVVGMHIGTMRAGEAAEQLPDDLADALRLVVQLVWGGMRRDHQVLRVMLRDLDEHPDLLAEVWEEVRRSVYDEFTRWLDHRTDIRVTDPAATSAVLLAALTYYPILDTLIGHTPGDIEADRFAEAWVAQALAVLRGAGPAPDGRDSAGTHQHRD</sequence>
<dbReference type="Proteomes" id="UP001428817">
    <property type="component" value="Unassembled WGS sequence"/>
</dbReference>
<gene>
    <name evidence="5" type="ORF">GCM10023321_25180</name>
</gene>
<keyword evidence="3" id="KW-0804">Transcription</keyword>
<evidence type="ECO:0000259" key="4">
    <source>
        <dbReference type="Pfam" id="PF00440"/>
    </source>
</evidence>
<dbReference type="PANTHER" id="PTHR30055">
    <property type="entry name" value="HTH-TYPE TRANSCRIPTIONAL REGULATOR RUTR"/>
    <property type="match status" value="1"/>
</dbReference>
<comment type="caution">
    <text evidence="5">The sequence shown here is derived from an EMBL/GenBank/DDBJ whole genome shotgun (WGS) entry which is preliminary data.</text>
</comment>
<dbReference type="InterPro" id="IPR009057">
    <property type="entry name" value="Homeodomain-like_sf"/>
</dbReference>
<keyword evidence="6" id="KW-1185">Reference proteome</keyword>
<evidence type="ECO:0000256" key="2">
    <source>
        <dbReference type="ARBA" id="ARBA00023125"/>
    </source>
</evidence>
<dbReference type="Gene3D" id="1.10.10.60">
    <property type="entry name" value="Homeodomain-like"/>
    <property type="match status" value="1"/>
</dbReference>
<dbReference type="Pfam" id="PF00440">
    <property type="entry name" value="TetR_N"/>
    <property type="match status" value="1"/>
</dbReference>
<dbReference type="SUPFAM" id="SSF48498">
    <property type="entry name" value="Tetracyclin repressor-like, C-terminal domain"/>
    <property type="match status" value="1"/>
</dbReference>
<feature type="domain" description="HTH tetR-type" evidence="4">
    <location>
        <begin position="9"/>
        <end position="55"/>
    </location>
</feature>
<name>A0ABP9PY42_9PSEU</name>
<keyword evidence="2" id="KW-0238">DNA-binding</keyword>
<keyword evidence="1" id="KW-0805">Transcription regulation</keyword>
<evidence type="ECO:0000256" key="1">
    <source>
        <dbReference type="ARBA" id="ARBA00023015"/>
    </source>
</evidence>
<dbReference type="PANTHER" id="PTHR30055:SF234">
    <property type="entry name" value="HTH-TYPE TRANSCRIPTIONAL REGULATOR BETI"/>
    <property type="match status" value="1"/>
</dbReference>
<dbReference type="EMBL" id="BAABJP010000008">
    <property type="protein sequence ID" value="GAA5154010.1"/>
    <property type="molecule type" value="Genomic_DNA"/>
</dbReference>
<accession>A0ABP9PY42</accession>
<dbReference type="InterPro" id="IPR050109">
    <property type="entry name" value="HTH-type_TetR-like_transc_reg"/>
</dbReference>
<evidence type="ECO:0000313" key="5">
    <source>
        <dbReference type="EMBL" id="GAA5154010.1"/>
    </source>
</evidence>
<dbReference type="SUPFAM" id="SSF46689">
    <property type="entry name" value="Homeodomain-like"/>
    <property type="match status" value="1"/>
</dbReference>
<evidence type="ECO:0000256" key="3">
    <source>
        <dbReference type="ARBA" id="ARBA00023163"/>
    </source>
</evidence>
<proteinExistence type="predicted"/>
<evidence type="ECO:0000313" key="6">
    <source>
        <dbReference type="Proteomes" id="UP001428817"/>
    </source>
</evidence>
<organism evidence="5 6">
    <name type="scientific">Pseudonocardia eucalypti</name>
    <dbReference type="NCBI Taxonomy" id="648755"/>
    <lineage>
        <taxon>Bacteria</taxon>
        <taxon>Bacillati</taxon>
        <taxon>Actinomycetota</taxon>
        <taxon>Actinomycetes</taxon>
        <taxon>Pseudonocardiales</taxon>
        <taxon>Pseudonocardiaceae</taxon>
        <taxon>Pseudonocardia</taxon>
    </lineage>
</organism>
<reference evidence="6" key="1">
    <citation type="journal article" date="2019" name="Int. J. Syst. Evol. Microbiol.">
        <title>The Global Catalogue of Microorganisms (GCM) 10K type strain sequencing project: providing services to taxonomists for standard genome sequencing and annotation.</title>
        <authorList>
            <consortium name="The Broad Institute Genomics Platform"/>
            <consortium name="The Broad Institute Genome Sequencing Center for Infectious Disease"/>
            <person name="Wu L."/>
            <person name="Ma J."/>
        </authorList>
    </citation>
    <scope>NUCLEOTIDE SEQUENCE [LARGE SCALE GENOMIC DNA]</scope>
    <source>
        <strain evidence="6">JCM 18303</strain>
    </source>
</reference>
<dbReference type="Gene3D" id="1.10.357.10">
    <property type="entry name" value="Tetracycline Repressor, domain 2"/>
    <property type="match status" value="1"/>
</dbReference>
<protein>
    <submittedName>
        <fullName evidence="5">TetR/AcrR family transcriptional regulator</fullName>
    </submittedName>
</protein>
<dbReference type="InterPro" id="IPR036271">
    <property type="entry name" value="Tet_transcr_reg_TetR-rel_C_sf"/>
</dbReference>
<dbReference type="InterPro" id="IPR001647">
    <property type="entry name" value="HTH_TetR"/>
</dbReference>